<dbReference type="EMBL" id="JABXBU010002230">
    <property type="protein sequence ID" value="KAF8767531.1"/>
    <property type="molecule type" value="Genomic_DNA"/>
</dbReference>
<feature type="compositionally biased region" description="Basic and acidic residues" evidence="1">
    <location>
        <begin position="41"/>
        <end position="52"/>
    </location>
</feature>
<sequence length="225" mass="26219">MVDSNEESSDSDLDDINWFAKKRKQGAKSSFENAIEPSFTDNKHSEDTVSEKNKKFEELQKKAEQIRLHSARRREIAEKRRAKQLIKKALRDPLVKHLVEKEKCSSNNNEEASEKKEQEQWNEVKPYLNINSHLQGPVSHGDWGPKNEIETMINDAIKEGDFEKAELLSDTLANKQFAGKICKAFAAKREYDVIEEQKSIEKAKKPRKIRWIFEAKEKWQMKGNM</sequence>
<organism evidence="2 3">
    <name type="scientific">Argiope bruennichi</name>
    <name type="common">Wasp spider</name>
    <name type="synonym">Aranea bruennichi</name>
    <dbReference type="NCBI Taxonomy" id="94029"/>
    <lineage>
        <taxon>Eukaryota</taxon>
        <taxon>Metazoa</taxon>
        <taxon>Ecdysozoa</taxon>
        <taxon>Arthropoda</taxon>
        <taxon>Chelicerata</taxon>
        <taxon>Arachnida</taxon>
        <taxon>Araneae</taxon>
        <taxon>Araneomorphae</taxon>
        <taxon>Entelegynae</taxon>
        <taxon>Araneoidea</taxon>
        <taxon>Araneidae</taxon>
        <taxon>Argiope</taxon>
    </lineage>
</organism>
<name>A0A8T0EAQ8_ARGBR</name>
<evidence type="ECO:0000256" key="1">
    <source>
        <dbReference type="SAM" id="MobiDB-lite"/>
    </source>
</evidence>
<feature type="region of interest" description="Disordered" evidence="1">
    <location>
        <begin position="26"/>
        <end position="52"/>
    </location>
</feature>
<dbReference type="PANTHER" id="PTHR14386:SF2">
    <property type="entry name" value="PROTEIN FAM204A"/>
    <property type="match status" value="1"/>
</dbReference>
<proteinExistence type="predicted"/>
<reference evidence="2" key="2">
    <citation type="submission" date="2020-06" db="EMBL/GenBank/DDBJ databases">
        <authorList>
            <person name="Sheffer M."/>
        </authorList>
    </citation>
    <scope>NUCLEOTIDE SEQUENCE</scope>
</reference>
<dbReference type="AlphaFoldDB" id="A0A8T0EAQ8"/>
<reference evidence="2" key="1">
    <citation type="journal article" date="2020" name="bioRxiv">
        <title>Chromosome-level reference genome of the European wasp spider Argiope bruennichi: a resource for studies on range expansion and evolutionary adaptation.</title>
        <authorList>
            <person name="Sheffer M.M."/>
            <person name="Hoppe A."/>
            <person name="Krehenwinkel H."/>
            <person name="Uhl G."/>
            <person name="Kuss A.W."/>
            <person name="Jensen L."/>
            <person name="Jensen C."/>
            <person name="Gillespie R.G."/>
            <person name="Hoff K.J."/>
            <person name="Prost S."/>
        </authorList>
    </citation>
    <scope>NUCLEOTIDE SEQUENCE</scope>
</reference>
<evidence type="ECO:0000313" key="3">
    <source>
        <dbReference type="Proteomes" id="UP000807504"/>
    </source>
</evidence>
<dbReference type="InterPro" id="IPR037690">
    <property type="entry name" value="FAM204A"/>
</dbReference>
<comment type="caution">
    <text evidence="2">The sequence shown here is derived from an EMBL/GenBank/DDBJ whole genome shotgun (WGS) entry which is preliminary data.</text>
</comment>
<protein>
    <submittedName>
        <fullName evidence="2">Protein FAM204A like protein</fullName>
    </submittedName>
</protein>
<dbReference type="OrthoDB" id="2418792at2759"/>
<dbReference type="Proteomes" id="UP000807504">
    <property type="component" value="Unassembled WGS sequence"/>
</dbReference>
<feature type="region of interest" description="Disordered" evidence="1">
    <location>
        <begin position="101"/>
        <end position="120"/>
    </location>
</feature>
<evidence type="ECO:0000313" key="2">
    <source>
        <dbReference type="EMBL" id="KAF8767531.1"/>
    </source>
</evidence>
<accession>A0A8T0EAQ8</accession>
<dbReference type="OMA" id="QRWEMKS"/>
<dbReference type="PANTHER" id="PTHR14386">
    <property type="entry name" value="PROTEIN FAM204A"/>
    <property type="match status" value="1"/>
</dbReference>
<keyword evidence="3" id="KW-1185">Reference proteome</keyword>
<gene>
    <name evidence="2" type="ORF">HNY73_020472</name>
</gene>